<keyword evidence="1" id="KW-1133">Transmembrane helix</keyword>
<comment type="caution">
    <text evidence="2">The sequence shown here is derived from an EMBL/GenBank/DDBJ whole genome shotgun (WGS) entry which is preliminary data.</text>
</comment>
<name>A0A0F9KJA9_9ZZZZ</name>
<reference evidence="2" key="1">
    <citation type="journal article" date="2015" name="Nature">
        <title>Complex archaea that bridge the gap between prokaryotes and eukaryotes.</title>
        <authorList>
            <person name="Spang A."/>
            <person name="Saw J.H."/>
            <person name="Jorgensen S.L."/>
            <person name="Zaremba-Niedzwiedzka K."/>
            <person name="Martijn J."/>
            <person name="Lind A.E."/>
            <person name="van Eijk R."/>
            <person name="Schleper C."/>
            <person name="Guy L."/>
            <person name="Ettema T.J."/>
        </authorList>
    </citation>
    <scope>NUCLEOTIDE SEQUENCE</scope>
</reference>
<dbReference type="EMBL" id="LAZR01009082">
    <property type="protein sequence ID" value="KKM74786.1"/>
    <property type="molecule type" value="Genomic_DNA"/>
</dbReference>
<sequence length="61" mass="6819">MDVETRLDEIAQALVRVETDMSWVKKSLSNHLAHHNKFLFILVAAVLALTGALIRMAVVMT</sequence>
<feature type="transmembrane region" description="Helical" evidence="1">
    <location>
        <begin position="38"/>
        <end position="58"/>
    </location>
</feature>
<evidence type="ECO:0000256" key="1">
    <source>
        <dbReference type="SAM" id="Phobius"/>
    </source>
</evidence>
<accession>A0A0F9KJA9</accession>
<proteinExistence type="predicted"/>
<evidence type="ECO:0000313" key="2">
    <source>
        <dbReference type="EMBL" id="KKM74786.1"/>
    </source>
</evidence>
<keyword evidence="1" id="KW-0472">Membrane</keyword>
<gene>
    <name evidence="2" type="ORF">LCGC14_1396930</name>
</gene>
<organism evidence="2">
    <name type="scientific">marine sediment metagenome</name>
    <dbReference type="NCBI Taxonomy" id="412755"/>
    <lineage>
        <taxon>unclassified sequences</taxon>
        <taxon>metagenomes</taxon>
        <taxon>ecological metagenomes</taxon>
    </lineage>
</organism>
<keyword evidence="1" id="KW-0812">Transmembrane</keyword>
<protein>
    <submittedName>
        <fullName evidence="2">Uncharacterized protein</fullName>
    </submittedName>
</protein>
<dbReference type="AlphaFoldDB" id="A0A0F9KJA9"/>